<dbReference type="PANTHER" id="PTHR32089:SF114">
    <property type="entry name" value="METHYL-ACCEPTING CHEMOTAXIS PROTEIN MCPB"/>
    <property type="match status" value="1"/>
</dbReference>
<dbReference type="Gene3D" id="1.10.287.950">
    <property type="entry name" value="Methyl-accepting chemotaxis protein"/>
    <property type="match status" value="1"/>
</dbReference>
<evidence type="ECO:0000256" key="1">
    <source>
        <dbReference type="ARBA" id="ARBA00004370"/>
    </source>
</evidence>
<keyword evidence="2 3" id="KW-0807">Transducer</keyword>
<gene>
    <name evidence="5" type="ORF">ACFSCX_20700</name>
</gene>
<accession>A0ABW4LUV6</accession>
<dbReference type="EMBL" id="JBHUEM010000052">
    <property type="protein sequence ID" value="MFD1738935.1"/>
    <property type="molecule type" value="Genomic_DNA"/>
</dbReference>
<dbReference type="PANTHER" id="PTHR32089">
    <property type="entry name" value="METHYL-ACCEPTING CHEMOTAXIS PROTEIN MCPB"/>
    <property type="match status" value="1"/>
</dbReference>
<sequence length="269" mass="29168">MLQNIGHQKSSSEEVAFAVSELATGISTVASSSTHVFESSNVMESLSNEGNQSVQNVSRQMELIHEAVLESAEVVIQLGERSKEIGNIIQVITDISTQTNLLALNAAIEAARAGEHGKGFAIVADEVRKLAEQTEKSATQISSLINEIQVETTNAVLSMDKGKEEVQTGMNIVHETGEKFLSILQATNQVTLQIHEVTDASSQMSKSSDKVSLIIEKLAEIASKTTKGAEAISRNAEDQQASMEQIVHSTENLNRMAFELDEIINKFKI</sequence>
<comment type="caution">
    <text evidence="5">The sequence shown here is derived from an EMBL/GenBank/DDBJ whole genome shotgun (WGS) entry which is preliminary data.</text>
</comment>
<evidence type="ECO:0000313" key="6">
    <source>
        <dbReference type="Proteomes" id="UP001597214"/>
    </source>
</evidence>
<dbReference type="InterPro" id="IPR004089">
    <property type="entry name" value="MCPsignal_dom"/>
</dbReference>
<proteinExistence type="predicted"/>
<keyword evidence="6" id="KW-1185">Reference proteome</keyword>
<evidence type="ECO:0000259" key="4">
    <source>
        <dbReference type="PROSITE" id="PS50111"/>
    </source>
</evidence>
<comment type="subcellular location">
    <subcellularLocation>
        <location evidence="1">Membrane</location>
    </subcellularLocation>
</comment>
<evidence type="ECO:0000256" key="3">
    <source>
        <dbReference type="PROSITE-ProRule" id="PRU00284"/>
    </source>
</evidence>
<reference evidence="6" key="1">
    <citation type="journal article" date="2019" name="Int. J. Syst. Evol. Microbiol.">
        <title>The Global Catalogue of Microorganisms (GCM) 10K type strain sequencing project: providing services to taxonomists for standard genome sequencing and annotation.</title>
        <authorList>
            <consortium name="The Broad Institute Genomics Platform"/>
            <consortium name="The Broad Institute Genome Sequencing Center for Infectious Disease"/>
            <person name="Wu L."/>
            <person name="Ma J."/>
        </authorList>
    </citation>
    <scope>NUCLEOTIDE SEQUENCE [LARGE SCALE GENOMIC DNA]</scope>
    <source>
        <strain evidence="6">CCUG 49339</strain>
    </source>
</reference>
<dbReference type="PROSITE" id="PS50111">
    <property type="entry name" value="CHEMOTAXIS_TRANSDUC_2"/>
    <property type="match status" value="1"/>
</dbReference>
<organism evidence="5 6">
    <name type="scientific">Bacillus salitolerans</name>
    <dbReference type="NCBI Taxonomy" id="1437434"/>
    <lineage>
        <taxon>Bacteria</taxon>
        <taxon>Bacillati</taxon>
        <taxon>Bacillota</taxon>
        <taxon>Bacilli</taxon>
        <taxon>Bacillales</taxon>
        <taxon>Bacillaceae</taxon>
        <taxon>Bacillus</taxon>
    </lineage>
</organism>
<dbReference type="Proteomes" id="UP001597214">
    <property type="component" value="Unassembled WGS sequence"/>
</dbReference>
<dbReference type="SUPFAM" id="SSF58104">
    <property type="entry name" value="Methyl-accepting chemotaxis protein (MCP) signaling domain"/>
    <property type="match status" value="1"/>
</dbReference>
<protein>
    <submittedName>
        <fullName evidence="5">Methyl-accepting chemotaxis protein</fullName>
    </submittedName>
</protein>
<dbReference type="RefSeq" id="WP_377930386.1">
    <property type="nucleotide sequence ID" value="NZ_JBHUEM010000052.1"/>
</dbReference>
<feature type="domain" description="Methyl-accepting transducer" evidence="4">
    <location>
        <begin position="1"/>
        <end position="219"/>
    </location>
</feature>
<dbReference type="Pfam" id="PF00015">
    <property type="entry name" value="MCPsignal"/>
    <property type="match status" value="1"/>
</dbReference>
<dbReference type="SMART" id="SM00283">
    <property type="entry name" value="MA"/>
    <property type="match status" value="1"/>
</dbReference>
<evidence type="ECO:0000313" key="5">
    <source>
        <dbReference type="EMBL" id="MFD1738935.1"/>
    </source>
</evidence>
<name>A0ABW4LUV6_9BACI</name>
<evidence type="ECO:0000256" key="2">
    <source>
        <dbReference type="ARBA" id="ARBA00023224"/>
    </source>
</evidence>
<dbReference type="CDD" id="cd11386">
    <property type="entry name" value="MCP_signal"/>
    <property type="match status" value="1"/>
</dbReference>